<sequence length="123" mass="14193">MTEQTSPRGALRVRLERAAASALSPPEQRYQHNQCPDVKSDYTPGEDQNPYTVTAFHTRAAFWLEPHEFSQQTLRKAIVGDEILRYRDWFKATDCHYSVTETVNHGVCCEWAKPVRNVKHFGN</sequence>
<gene>
    <name evidence="2" type="ORF">MG293_011091</name>
</gene>
<dbReference type="EMBL" id="JAKZEL010000012">
    <property type="protein sequence ID" value="KAI4538824.1"/>
    <property type="molecule type" value="Genomic_DNA"/>
</dbReference>
<protein>
    <submittedName>
        <fullName evidence="2">Uncharacterized protein</fullName>
    </submittedName>
</protein>
<dbReference type="AlphaFoldDB" id="A0AAD4Y8M1"/>
<evidence type="ECO:0000313" key="3">
    <source>
        <dbReference type="Proteomes" id="UP001214576"/>
    </source>
</evidence>
<comment type="caution">
    <text evidence="2">The sequence shown here is derived from an EMBL/GenBank/DDBJ whole genome shotgun (WGS) entry which is preliminary data.</text>
</comment>
<accession>A0AAD4Y8M1</accession>
<organism evidence="2 3">
    <name type="scientific">Ovis ammon polii</name>
    <dbReference type="NCBI Taxonomy" id="230172"/>
    <lineage>
        <taxon>Eukaryota</taxon>
        <taxon>Metazoa</taxon>
        <taxon>Chordata</taxon>
        <taxon>Craniata</taxon>
        <taxon>Vertebrata</taxon>
        <taxon>Euteleostomi</taxon>
        <taxon>Mammalia</taxon>
        <taxon>Eutheria</taxon>
        <taxon>Laurasiatheria</taxon>
        <taxon>Artiodactyla</taxon>
        <taxon>Ruminantia</taxon>
        <taxon>Pecora</taxon>
        <taxon>Bovidae</taxon>
        <taxon>Caprinae</taxon>
        <taxon>Ovis</taxon>
    </lineage>
</organism>
<evidence type="ECO:0000256" key="1">
    <source>
        <dbReference type="SAM" id="MobiDB-lite"/>
    </source>
</evidence>
<proteinExistence type="predicted"/>
<keyword evidence="3" id="KW-1185">Reference proteome</keyword>
<name>A0AAD4Y8M1_OVIAM</name>
<dbReference type="Proteomes" id="UP001214576">
    <property type="component" value="Unassembled WGS sequence"/>
</dbReference>
<evidence type="ECO:0000313" key="2">
    <source>
        <dbReference type="EMBL" id="KAI4538824.1"/>
    </source>
</evidence>
<reference evidence="2" key="1">
    <citation type="submission" date="2022-03" db="EMBL/GenBank/DDBJ databases">
        <title>Genomic analyses of argali, domestic sheep and their hybrids provide insights into chromosomal evolution, heterosis and genetic basis of agronomic traits.</title>
        <authorList>
            <person name="Li M."/>
        </authorList>
    </citation>
    <scope>NUCLEOTIDE SEQUENCE</scope>
    <source>
        <strain evidence="2">CAU-MHL-2022a</strain>
        <tissue evidence="2">Skin</tissue>
    </source>
</reference>
<feature type="region of interest" description="Disordered" evidence="1">
    <location>
        <begin position="1"/>
        <end position="50"/>
    </location>
</feature>